<proteinExistence type="predicted"/>
<dbReference type="SUPFAM" id="SSF54637">
    <property type="entry name" value="Thioesterase/thiol ester dehydrase-isomerase"/>
    <property type="match status" value="1"/>
</dbReference>
<name>A0AAD4GR88_ASPNN</name>
<dbReference type="Proteomes" id="UP001194746">
    <property type="component" value="Unassembled WGS sequence"/>
</dbReference>
<dbReference type="InterPro" id="IPR052061">
    <property type="entry name" value="PTE-AB_protein"/>
</dbReference>
<reference evidence="2" key="2">
    <citation type="submission" date="2020-02" db="EMBL/GenBank/DDBJ databases">
        <authorList>
            <person name="Gilchrist C.L.M."/>
            <person name="Chooi Y.-H."/>
        </authorList>
    </citation>
    <scope>NUCLEOTIDE SEQUENCE</scope>
    <source>
        <strain evidence="2">MST-FP2251</strain>
    </source>
</reference>
<dbReference type="Pfam" id="PF03061">
    <property type="entry name" value="4HBT"/>
    <property type="match status" value="1"/>
</dbReference>
<dbReference type="EMBL" id="VCAU01000080">
    <property type="protein sequence ID" value="KAF9886272.1"/>
    <property type="molecule type" value="Genomic_DNA"/>
</dbReference>
<feature type="domain" description="Thioesterase" evidence="1">
    <location>
        <begin position="89"/>
        <end position="166"/>
    </location>
</feature>
<gene>
    <name evidence="2" type="ORF">FE257_011885</name>
</gene>
<keyword evidence="3" id="KW-1185">Reference proteome</keyword>
<evidence type="ECO:0000313" key="2">
    <source>
        <dbReference type="EMBL" id="KAF9886272.1"/>
    </source>
</evidence>
<comment type="caution">
    <text evidence="2">The sequence shown here is derived from an EMBL/GenBank/DDBJ whole genome shotgun (WGS) entry which is preliminary data.</text>
</comment>
<protein>
    <recommendedName>
        <fullName evidence="1">Thioesterase domain-containing protein</fullName>
    </recommendedName>
</protein>
<evidence type="ECO:0000259" key="1">
    <source>
        <dbReference type="Pfam" id="PF03061"/>
    </source>
</evidence>
<accession>A0AAD4GR88</accession>
<dbReference type="PANTHER" id="PTHR47260:SF3">
    <property type="entry name" value="THIOESTERASE FAMILY PROTEIN (AFU_ORTHOLOGUE AFUA_7G03960)"/>
    <property type="match status" value="1"/>
</dbReference>
<evidence type="ECO:0000313" key="3">
    <source>
        <dbReference type="Proteomes" id="UP001194746"/>
    </source>
</evidence>
<reference evidence="2" key="1">
    <citation type="journal article" date="2019" name="Beilstein J. Org. Chem.">
        <title>Nanangenines: drimane sesquiterpenoids as the dominant metabolite cohort of a novel Australian fungus, Aspergillus nanangensis.</title>
        <authorList>
            <person name="Lacey H.J."/>
            <person name="Gilchrist C.L.M."/>
            <person name="Crombie A."/>
            <person name="Kalaitzis J.A."/>
            <person name="Vuong D."/>
            <person name="Rutledge P.J."/>
            <person name="Turner P."/>
            <person name="Pitt J.I."/>
            <person name="Lacey E."/>
            <person name="Chooi Y.H."/>
            <person name="Piggott A.M."/>
        </authorList>
    </citation>
    <scope>NUCLEOTIDE SEQUENCE</scope>
    <source>
        <strain evidence="2">MST-FP2251</strain>
    </source>
</reference>
<dbReference type="AlphaFoldDB" id="A0AAD4GR88"/>
<dbReference type="InterPro" id="IPR029069">
    <property type="entry name" value="HotDog_dom_sf"/>
</dbReference>
<dbReference type="Gene3D" id="3.10.129.10">
    <property type="entry name" value="Hotdog Thioesterase"/>
    <property type="match status" value="1"/>
</dbReference>
<dbReference type="CDD" id="cd03443">
    <property type="entry name" value="PaaI_thioesterase"/>
    <property type="match status" value="1"/>
</dbReference>
<sequence>MSTSQEDLDYFRAIPQCAKLLDQPGVHIGGKNPATLTRNPLIDETLRLNEGIIRTMYYSQAEDGSTAADGPPMGVQFLQLGKGVIGQPGMIHGAFQSALIDNLTGTMIAMTGIDQGRGMLTLGLNISFKKLLFGPTVVIAKAWLDRMEGRKMFIRASVEDLEGDVCTTAEALWIIRREQKL</sequence>
<dbReference type="PANTHER" id="PTHR47260">
    <property type="entry name" value="UPF0644 PROTEIN PB2B4.06"/>
    <property type="match status" value="1"/>
</dbReference>
<organism evidence="2 3">
    <name type="scientific">Aspergillus nanangensis</name>
    <dbReference type="NCBI Taxonomy" id="2582783"/>
    <lineage>
        <taxon>Eukaryota</taxon>
        <taxon>Fungi</taxon>
        <taxon>Dikarya</taxon>
        <taxon>Ascomycota</taxon>
        <taxon>Pezizomycotina</taxon>
        <taxon>Eurotiomycetes</taxon>
        <taxon>Eurotiomycetidae</taxon>
        <taxon>Eurotiales</taxon>
        <taxon>Aspergillaceae</taxon>
        <taxon>Aspergillus</taxon>
        <taxon>Aspergillus subgen. Circumdati</taxon>
    </lineage>
</organism>
<dbReference type="InterPro" id="IPR006683">
    <property type="entry name" value="Thioestr_dom"/>
</dbReference>